<dbReference type="SUPFAM" id="SSF74650">
    <property type="entry name" value="Galactose mutarotase-like"/>
    <property type="match status" value="1"/>
</dbReference>
<keyword evidence="2" id="KW-0479">Metal-binding</keyword>
<evidence type="ECO:0000256" key="1">
    <source>
        <dbReference type="ARBA" id="ARBA00009792"/>
    </source>
</evidence>
<dbReference type="InterPro" id="IPR011013">
    <property type="entry name" value="Gal_mutarotase_sf_dom"/>
</dbReference>
<evidence type="ECO:0000256" key="3">
    <source>
        <dbReference type="ARBA" id="ARBA00022801"/>
    </source>
</evidence>
<dbReference type="SMART" id="SM00872">
    <property type="entry name" value="Alpha-mann_mid"/>
    <property type="match status" value="1"/>
</dbReference>
<dbReference type="GO" id="GO:0030246">
    <property type="term" value="F:carbohydrate binding"/>
    <property type="evidence" value="ECO:0007669"/>
    <property type="project" value="InterPro"/>
</dbReference>
<dbReference type="InterPro" id="IPR011330">
    <property type="entry name" value="Glyco_hydro/deAcase_b/a-brl"/>
</dbReference>
<name>A0A7W7WL37_9ACTN</name>
<dbReference type="GO" id="GO:0046872">
    <property type="term" value="F:metal ion binding"/>
    <property type="evidence" value="ECO:0007669"/>
    <property type="project" value="UniProtKB-KW"/>
</dbReference>
<dbReference type="InterPro" id="IPR054723">
    <property type="entry name" value="Ams1-like_N"/>
</dbReference>
<proteinExistence type="inferred from homology"/>
<dbReference type="FunFam" id="3.20.110.10:FF:000002">
    <property type="entry name" value="alpha-mannosidase 2C1 isoform X1"/>
    <property type="match status" value="1"/>
</dbReference>
<keyword evidence="4 6" id="KW-0326">Glycosidase</keyword>
<keyword evidence="3 6" id="KW-0378">Hydrolase</keyword>
<accession>A0A7W7WL37</accession>
<dbReference type="PANTHER" id="PTHR46017:SF1">
    <property type="entry name" value="ALPHA-MANNOSIDASE 2C1"/>
    <property type="match status" value="1"/>
</dbReference>
<dbReference type="InterPro" id="IPR015341">
    <property type="entry name" value="Glyco_hydro_38_cen"/>
</dbReference>
<dbReference type="PANTHER" id="PTHR46017">
    <property type="entry name" value="ALPHA-MANNOSIDASE 2C1"/>
    <property type="match status" value="1"/>
</dbReference>
<dbReference type="GO" id="GO:0004559">
    <property type="term" value="F:alpha-mannosidase activity"/>
    <property type="evidence" value="ECO:0007669"/>
    <property type="project" value="UniProtKB-EC"/>
</dbReference>
<dbReference type="Pfam" id="PF09261">
    <property type="entry name" value="Alpha-mann_mid"/>
    <property type="match status" value="1"/>
</dbReference>
<dbReference type="GO" id="GO:0009313">
    <property type="term" value="P:oligosaccharide catabolic process"/>
    <property type="evidence" value="ECO:0007669"/>
    <property type="project" value="TreeGrafter"/>
</dbReference>
<organism evidence="6 7">
    <name type="scientific">Kitasatospora gansuensis</name>
    <dbReference type="NCBI Taxonomy" id="258050"/>
    <lineage>
        <taxon>Bacteria</taxon>
        <taxon>Bacillati</taxon>
        <taxon>Actinomycetota</taxon>
        <taxon>Actinomycetes</taxon>
        <taxon>Kitasatosporales</taxon>
        <taxon>Streptomycetaceae</taxon>
        <taxon>Kitasatospora</taxon>
    </lineage>
</organism>
<evidence type="ECO:0000259" key="5">
    <source>
        <dbReference type="SMART" id="SM00872"/>
    </source>
</evidence>
<dbReference type="Pfam" id="PF22907">
    <property type="entry name" value="Ams1-like_1st"/>
    <property type="match status" value="1"/>
</dbReference>
<feature type="domain" description="Glycoside hydrolase family 38 central" evidence="5">
    <location>
        <begin position="519"/>
        <end position="597"/>
    </location>
</feature>
<comment type="similarity">
    <text evidence="1">Belongs to the glycosyl hydrolase 38 family.</text>
</comment>
<dbReference type="FunFam" id="1.20.1270.50:FF:000004">
    <property type="entry name" value="alpha-mannosidase 2C1 isoform X1"/>
    <property type="match status" value="1"/>
</dbReference>
<sequence length="1009" mass="110086">MHDDRSLVESRLKRVLAERIRPAMYPESVPLEVGIWTAPDEPVPVAEGIAAPRTPIAAGARWGAPWGTSWLTVSGTVPQAWAGRTVEALIDLGFDANMPGFQCEGLVYRPDGTPVKGLNPRNQWVRIAAPAAGGEQVLLHVEAASNPVILDYHPFLPTALGEKETAGSEPQYRLERVDLAVLDENVWQLVIDLEVLGELMAELPVEGARRWDILRAVERALDAVDLQDVNGTAAAARSELAGVLASPAEPSAHRISAVGHAHIDSAWLWPLRETVRKVARTTANMTALLEDEPDFVYTMSQAQQYAWIKEHRPEVYARVKKAVADGRFVPAGGMWVESDTNMPGSEAMARQFVHGKRFFLDEFGIENEEAWLPDTFGFAGGLPQIIKAAGSKWLLTQKISWSQVNKFPHHTFWWEGIDGTRIFTHFPPVDTYNCSMDGREIAHAARNFKDKGVARHSIAPTGWGDGGGGTTREMIAKAARLRDLEGSARVRWERPAEFFAKAQAEYPNPPVWVGELYLELHRATLTSQARTKQGNRAAENLLREAELWAATAAVRAQLPYPYPELDRIWKTVLLHQFHDILPGSSIAWVHREAERTYAAVAAELTGIIERAQQALAGDPAAGGEVVFNAAPHPRGGVPAGGGRVVGAGAGDCTVTARPDGGFRLGNGLLRVEVDGRGLVVSVLDLAEGRETVAPGAAANLLQIHPDFPNMWDAWDVDQFYRNTVTDLIGVDGITVSADSPQGVQVRVSRSFGASTAVQTIGLTAGAKRVELGTEVDWHETEKFLKAAFPLDLHTDRYAAETQFGHLYRPTHTNTSWEAARFESCNHRFVHLAEPGWGVALVTASTYGHDVTRTVREDQGTTTTVRFSLLRAPRFPDPHTDQGPHSFRHALVPGAGIGDAVREGYLINLPERRVTGDAEVRPLVGLDNAAVTVSAVKLADDGSGDVVVRLYESTGGRASAVLTAGFDFAEVLVCDLLERQLAGRQAEVAEGGVRLRLRPFELVTLRFVRG</sequence>
<reference evidence="6 7" key="1">
    <citation type="submission" date="2020-08" db="EMBL/GenBank/DDBJ databases">
        <title>Sequencing the genomes of 1000 actinobacteria strains.</title>
        <authorList>
            <person name="Klenk H.-P."/>
        </authorList>
    </citation>
    <scope>NUCLEOTIDE SEQUENCE [LARGE SCALE GENOMIC DNA]</scope>
    <source>
        <strain evidence="6 7">DSM 44786</strain>
    </source>
</reference>
<protein>
    <submittedName>
        <fullName evidence="6">Alpha-mannosidase</fullName>
        <ecNumber evidence="6">3.2.1.24</ecNumber>
    </submittedName>
</protein>
<dbReference type="InterPro" id="IPR037094">
    <property type="entry name" value="Glyco_hydro_38_cen_sf"/>
</dbReference>
<dbReference type="Pfam" id="PF17677">
    <property type="entry name" value="Glyco_hydro38C2"/>
    <property type="match status" value="1"/>
</dbReference>
<dbReference type="SUPFAM" id="SSF88688">
    <property type="entry name" value="Families 57/38 glycoside transferase middle domain"/>
    <property type="match status" value="1"/>
</dbReference>
<dbReference type="Pfam" id="PF07748">
    <property type="entry name" value="Glyco_hydro_38C"/>
    <property type="match status" value="1"/>
</dbReference>
<dbReference type="InterPro" id="IPR028995">
    <property type="entry name" value="Glyco_hydro_57/38_cen_sf"/>
</dbReference>
<dbReference type="Gene3D" id="2.70.98.30">
    <property type="entry name" value="Golgi alpha-mannosidase II, domain 4"/>
    <property type="match status" value="1"/>
</dbReference>
<gene>
    <name evidence="6" type="ORF">F4556_006982</name>
</gene>
<dbReference type="Gene3D" id="3.20.110.10">
    <property type="entry name" value="Glycoside hydrolase 38, N terminal domain"/>
    <property type="match status" value="1"/>
</dbReference>
<dbReference type="Proteomes" id="UP000573327">
    <property type="component" value="Unassembled WGS sequence"/>
</dbReference>
<dbReference type="GO" id="GO:0006013">
    <property type="term" value="P:mannose metabolic process"/>
    <property type="evidence" value="ECO:0007669"/>
    <property type="project" value="InterPro"/>
</dbReference>
<evidence type="ECO:0000313" key="6">
    <source>
        <dbReference type="EMBL" id="MBB4951447.1"/>
    </source>
</evidence>
<dbReference type="CDD" id="cd10789">
    <property type="entry name" value="GH38N_AMII_ER_cytosolic"/>
    <property type="match status" value="1"/>
</dbReference>
<dbReference type="InterPro" id="IPR041147">
    <property type="entry name" value="GH38_C"/>
</dbReference>
<dbReference type="EC" id="3.2.1.24" evidence="6"/>
<dbReference type="RefSeq" id="WP_184923398.1">
    <property type="nucleotide sequence ID" value="NZ_JACHJR010000001.1"/>
</dbReference>
<dbReference type="Gene3D" id="1.20.1270.50">
    <property type="entry name" value="Glycoside hydrolase family 38, central domain"/>
    <property type="match status" value="1"/>
</dbReference>
<dbReference type="InterPro" id="IPR000602">
    <property type="entry name" value="Glyco_hydro_38_N"/>
</dbReference>
<comment type="caution">
    <text evidence="6">The sequence shown here is derived from an EMBL/GenBank/DDBJ whole genome shotgun (WGS) entry which is preliminary data.</text>
</comment>
<dbReference type="InterPro" id="IPR011682">
    <property type="entry name" value="Glyco_hydro_38_C"/>
</dbReference>
<dbReference type="InterPro" id="IPR027291">
    <property type="entry name" value="Glyco_hydro_38_N_sf"/>
</dbReference>
<dbReference type="EMBL" id="JACHJR010000001">
    <property type="protein sequence ID" value="MBB4951447.1"/>
    <property type="molecule type" value="Genomic_DNA"/>
</dbReference>
<evidence type="ECO:0000313" key="7">
    <source>
        <dbReference type="Proteomes" id="UP000573327"/>
    </source>
</evidence>
<dbReference type="Pfam" id="PF01074">
    <property type="entry name" value="Glyco_hydro_38N"/>
    <property type="match status" value="1"/>
</dbReference>
<evidence type="ECO:0000256" key="2">
    <source>
        <dbReference type="ARBA" id="ARBA00022723"/>
    </source>
</evidence>
<dbReference type="SUPFAM" id="SSF88713">
    <property type="entry name" value="Glycoside hydrolase/deacetylase"/>
    <property type="match status" value="1"/>
</dbReference>
<dbReference type="AlphaFoldDB" id="A0A7W7WL37"/>
<evidence type="ECO:0000256" key="4">
    <source>
        <dbReference type="ARBA" id="ARBA00023295"/>
    </source>
</evidence>
<keyword evidence="7" id="KW-1185">Reference proteome</keyword>